<comment type="caution">
    <text evidence="1">The sequence shown here is derived from an EMBL/GenBank/DDBJ whole genome shotgun (WGS) entry which is preliminary data.</text>
</comment>
<sequence length="50" mass="6109">MEEIIMTGLIVGLIAFLDYLENNFEEERRAKRDERKHYRTYLGRHFDDFG</sequence>
<reference evidence="1" key="2">
    <citation type="submission" date="2021-09" db="EMBL/GenBank/DDBJ databases">
        <authorList>
            <person name="Gilroy R."/>
        </authorList>
    </citation>
    <scope>NUCLEOTIDE SEQUENCE</scope>
    <source>
        <strain evidence="1">CHK174-6876</strain>
    </source>
</reference>
<organism evidence="1 2">
    <name type="scientific">Ligilactobacillus acidipiscis</name>
    <dbReference type="NCBI Taxonomy" id="89059"/>
    <lineage>
        <taxon>Bacteria</taxon>
        <taxon>Bacillati</taxon>
        <taxon>Bacillota</taxon>
        <taxon>Bacilli</taxon>
        <taxon>Lactobacillales</taxon>
        <taxon>Lactobacillaceae</taxon>
        <taxon>Ligilactobacillus</taxon>
    </lineage>
</organism>
<dbReference type="Proteomes" id="UP000707535">
    <property type="component" value="Unassembled WGS sequence"/>
</dbReference>
<gene>
    <name evidence="1" type="ORF">K8V00_09805</name>
</gene>
<dbReference type="AlphaFoldDB" id="A0A921F9N0"/>
<evidence type="ECO:0000313" key="1">
    <source>
        <dbReference type="EMBL" id="HJE97904.1"/>
    </source>
</evidence>
<evidence type="ECO:0000313" key="2">
    <source>
        <dbReference type="Proteomes" id="UP000707535"/>
    </source>
</evidence>
<reference evidence="1" key="1">
    <citation type="journal article" date="2021" name="PeerJ">
        <title>Extensive microbial diversity within the chicken gut microbiome revealed by metagenomics and culture.</title>
        <authorList>
            <person name="Gilroy R."/>
            <person name="Ravi A."/>
            <person name="Getino M."/>
            <person name="Pursley I."/>
            <person name="Horton D.L."/>
            <person name="Alikhan N.F."/>
            <person name="Baker D."/>
            <person name="Gharbi K."/>
            <person name="Hall N."/>
            <person name="Watson M."/>
            <person name="Adriaenssens E.M."/>
            <person name="Foster-Nyarko E."/>
            <person name="Jarju S."/>
            <person name="Secka A."/>
            <person name="Antonio M."/>
            <person name="Oren A."/>
            <person name="Chaudhuri R.R."/>
            <person name="La Ragione R."/>
            <person name="Hildebrand F."/>
            <person name="Pallen M.J."/>
        </authorList>
    </citation>
    <scope>NUCLEOTIDE SEQUENCE</scope>
    <source>
        <strain evidence="1">CHK174-6876</strain>
    </source>
</reference>
<proteinExistence type="predicted"/>
<name>A0A921F9N0_9LACO</name>
<dbReference type="EMBL" id="DYXG01000095">
    <property type="protein sequence ID" value="HJE97904.1"/>
    <property type="molecule type" value="Genomic_DNA"/>
</dbReference>
<accession>A0A921F9N0</accession>
<protein>
    <submittedName>
        <fullName evidence="1">Uncharacterized protein</fullName>
    </submittedName>
</protein>